<dbReference type="SMR" id="A0A1D6LG96"/>
<accession>A0A1D6LG96</accession>
<dbReference type="AlphaFoldDB" id="A0A1D6LG96"/>
<protein>
    <submittedName>
        <fullName evidence="2">OSJNBb0004G23.8-like protein</fullName>
    </submittedName>
</protein>
<name>A0A1D6LG96_MAIZE</name>
<dbReference type="EMBL" id="CM000782">
    <property type="protein sequence ID" value="AQK78941.1"/>
    <property type="molecule type" value="Genomic_DNA"/>
</dbReference>
<feature type="region of interest" description="Disordered" evidence="1">
    <location>
        <begin position="354"/>
        <end position="375"/>
    </location>
</feature>
<reference evidence="2" key="1">
    <citation type="submission" date="2015-12" db="EMBL/GenBank/DDBJ databases">
        <title>Update maize B73 reference genome by single molecule sequencing technologies.</title>
        <authorList>
            <consortium name="Maize Genome Sequencing Project"/>
            <person name="Ware D."/>
        </authorList>
    </citation>
    <scope>NUCLEOTIDE SEQUENCE</scope>
    <source>
        <tissue evidence="2">Seedling</tissue>
    </source>
</reference>
<evidence type="ECO:0000256" key="1">
    <source>
        <dbReference type="SAM" id="MobiDB-lite"/>
    </source>
</evidence>
<dbReference type="OMA" id="HCKFASE"/>
<dbReference type="SMART" id="SM01157">
    <property type="entry name" value="DUF1719"/>
    <property type="match status" value="1"/>
</dbReference>
<dbReference type="InterPro" id="IPR013181">
    <property type="entry name" value="DUF1719"/>
</dbReference>
<sequence>MGHAILGLKLLGYGRGQLELTTLFTGLCAERKEEMGRVSDRNPTLQSDPSLGLADNKSNYSAFFCGLLMAAMVCSAVVSETVSKIVSSLLAKDDGKSSAAENIERLEMAHIKMESALHMAEKWQVTDVPLLRWRSKLKRAAEECDGALRRCKQRALEEEEIRQSSFPKRIAHATKSFISSFPAAGASRDETSSGSSDVRRFERFADSSHEFLKFVEVGGTPWKYTFFNPLIGHLLAGKSMKYHAVHMNSSRGLYLGFMLRLSESTDILGVIIRCLQSVTPRLKPTAECVKRELIQLPTQDFSWLPYGLHTKNEYWNNVHCSLTQWYRPNPLCCNEHKNNNNLITSSVIGSTFPEEDKTNLSSAAQHGGTGFQDSDFPPVKVGVLIIPHDSPEDMEPGAETYALEVIAEKEKGMVVHTNACLQDLDEKLLPKAINYLNQNPESKEYQMCFKSRHGTAHLYLEKTSAQMQKGRTSKSKTTKLQARKKRVIPFDSVEIWKQASRDYLKLWVVRASSTLRSLFRSWAGHT</sequence>
<dbReference type="PANTHER" id="PTHR33377:SF95">
    <property type="entry name" value="EXPRESSED PROTEIN"/>
    <property type="match status" value="1"/>
</dbReference>
<dbReference type="Pfam" id="PF08224">
    <property type="entry name" value="DUF1719"/>
    <property type="match status" value="1"/>
</dbReference>
<organism evidence="2">
    <name type="scientific">Zea mays</name>
    <name type="common">Maize</name>
    <dbReference type="NCBI Taxonomy" id="4577"/>
    <lineage>
        <taxon>Eukaryota</taxon>
        <taxon>Viridiplantae</taxon>
        <taxon>Streptophyta</taxon>
        <taxon>Embryophyta</taxon>
        <taxon>Tracheophyta</taxon>
        <taxon>Spermatophyta</taxon>
        <taxon>Magnoliopsida</taxon>
        <taxon>Liliopsida</taxon>
        <taxon>Poales</taxon>
        <taxon>Poaceae</taxon>
        <taxon>PACMAD clade</taxon>
        <taxon>Panicoideae</taxon>
        <taxon>Andropogonodae</taxon>
        <taxon>Andropogoneae</taxon>
        <taxon>Tripsacinae</taxon>
        <taxon>Zea</taxon>
    </lineage>
</organism>
<dbReference type="eggNOG" id="ENOG502R3YK">
    <property type="taxonomic scope" value="Eukaryota"/>
</dbReference>
<dbReference type="PaxDb" id="4577-GRMZM2G048791_P01"/>
<gene>
    <name evidence="2" type="ORF">ZEAMMB73_Zm00001d035395</name>
</gene>
<dbReference type="PANTHER" id="PTHR33377">
    <property type="entry name" value="OS10G0134700 PROTEIN-RELATED"/>
    <property type="match status" value="1"/>
</dbReference>
<proteinExistence type="predicted"/>
<dbReference type="InParanoid" id="A0A1D6LG96"/>
<evidence type="ECO:0000313" key="2">
    <source>
        <dbReference type="EMBL" id="AQK78941.1"/>
    </source>
</evidence>